<feature type="compositionally biased region" description="Polar residues" evidence="1">
    <location>
        <begin position="48"/>
        <end position="68"/>
    </location>
</feature>
<evidence type="ECO:0000313" key="4">
    <source>
        <dbReference type="Proteomes" id="UP000005240"/>
    </source>
</evidence>
<reference evidence="2" key="1">
    <citation type="submission" date="2009-11" db="EMBL/GenBank/DDBJ databases">
        <authorList>
            <consortium name="The Broad Institute Genome Sequencing Platform"/>
            <person name="Ward D."/>
            <person name="Feldgarden M."/>
            <person name="Earl A."/>
            <person name="Young S.K."/>
            <person name="Zeng Q."/>
            <person name="Koehrsen M."/>
            <person name="Alvarado L."/>
            <person name="Berlin A."/>
            <person name="Bochicchio J."/>
            <person name="Borenstein D."/>
            <person name="Chapman S.B."/>
            <person name="Chen Z."/>
            <person name="Engels R."/>
            <person name="Freedman E."/>
            <person name="Gellesch M."/>
            <person name="Goldberg J."/>
            <person name="Griggs A."/>
            <person name="Gujja S."/>
            <person name="Heilman E."/>
            <person name="Heiman D."/>
            <person name="Hepburn T."/>
            <person name="Howarth C."/>
            <person name="Jen D."/>
            <person name="Larson L."/>
            <person name="Lewis B."/>
            <person name="Mehta T."/>
            <person name="Park D."/>
            <person name="Pearson M."/>
            <person name="Roberts A."/>
            <person name="Saif S."/>
            <person name="Shea T."/>
            <person name="Shenoy N."/>
            <person name="Sisk P."/>
            <person name="Stolte C."/>
            <person name="Sykes S."/>
            <person name="Thomson T."/>
            <person name="Walk T."/>
            <person name="White J."/>
            <person name="Yandava C."/>
            <person name="Izard J."/>
            <person name="Baranova O.V."/>
            <person name="Blanton J.M."/>
            <person name="Tanner A.C."/>
            <person name="Dewhirst F.E."/>
            <person name="Haas B."/>
            <person name="Nusbaum C."/>
            <person name="Birren B."/>
        </authorList>
    </citation>
    <scope>NUCLEOTIDE SEQUENCE [LARGE SCALE GENOMIC DNA]</scope>
    <source>
        <strain evidence="2">1-1 BBBD Race 1</strain>
    </source>
</reference>
<evidence type="ECO:0000313" key="2">
    <source>
        <dbReference type="EMBL" id="OAV89693.1"/>
    </source>
</evidence>
<reference evidence="3 4" key="3">
    <citation type="journal article" date="2017" name="G3 (Bethesda)">
        <title>Comparative analysis highlights variable genome content of wheat rusts and divergence of the mating loci.</title>
        <authorList>
            <person name="Cuomo C.A."/>
            <person name="Bakkeren G."/>
            <person name="Khalil H.B."/>
            <person name="Panwar V."/>
            <person name="Joly D."/>
            <person name="Linning R."/>
            <person name="Sakthikumar S."/>
            <person name="Song X."/>
            <person name="Adiconis X."/>
            <person name="Fan L."/>
            <person name="Goldberg J.M."/>
            <person name="Levin J.Z."/>
            <person name="Young S."/>
            <person name="Zeng Q."/>
            <person name="Anikster Y."/>
            <person name="Bruce M."/>
            <person name="Wang M."/>
            <person name="Yin C."/>
            <person name="McCallum B."/>
            <person name="Szabo L.J."/>
            <person name="Hulbert S."/>
            <person name="Chen X."/>
            <person name="Fellers J.P."/>
        </authorList>
    </citation>
    <scope>NUCLEOTIDE SEQUENCE</scope>
    <source>
        <strain evidence="4">Isolate 1-1 / race 1 (BBBD)</strain>
        <strain evidence="3">isolate 1-1 / race 1 (BBBD)</strain>
    </source>
</reference>
<dbReference type="EMBL" id="ADAS02000121">
    <property type="protein sequence ID" value="OAV89693.1"/>
    <property type="molecule type" value="Genomic_DNA"/>
</dbReference>
<dbReference type="VEuPathDB" id="FungiDB:PTTG_28612"/>
<keyword evidence="4" id="KW-1185">Reference proteome</keyword>
<protein>
    <submittedName>
        <fullName evidence="2 3">Uncharacterized protein</fullName>
    </submittedName>
</protein>
<organism evidence="2">
    <name type="scientific">Puccinia triticina (isolate 1-1 / race 1 (BBBD))</name>
    <name type="common">Brown leaf rust fungus</name>
    <dbReference type="NCBI Taxonomy" id="630390"/>
    <lineage>
        <taxon>Eukaryota</taxon>
        <taxon>Fungi</taxon>
        <taxon>Dikarya</taxon>
        <taxon>Basidiomycota</taxon>
        <taxon>Pucciniomycotina</taxon>
        <taxon>Pucciniomycetes</taxon>
        <taxon>Pucciniales</taxon>
        <taxon>Pucciniaceae</taxon>
        <taxon>Puccinia</taxon>
    </lineage>
</organism>
<evidence type="ECO:0000256" key="1">
    <source>
        <dbReference type="SAM" id="MobiDB-lite"/>
    </source>
</evidence>
<dbReference type="Proteomes" id="UP000005240">
    <property type="component" value="Unassembled WGS sequence"/>
</dbReference>
<sequence>MRTAIRKLITAVPEDLSKLHDLKVAHTRDWIENVTRHYHKTLPPVPQQKPNRISTKRSGLSDHTNTPKTPKRIRKFYHSLNRAKQGTLTKTKSRPSHEMKSVPGKPRFQNNASYTACNRSKGSRPV</sequence>
<evidence type="ECO:0000313" key="3">
    <source>
        <dbReference type="EnsemblFungi" id="PTTG_28612-t43_1-p1"/>
    </source>
</evidence>
<gene>
    <name evidence="2" type="ORF">PTTG_28612</name>
</gene>
<reference evidence="3" key="4">
    <citation type="submission" date="2025-05" db="UniProtKB">
        <authorList>
            <consortium name="EnsemblFungi"/>
        </authorList>
    </citation>
    <scope>IDENTIFICATION</scope>
    <source>
        <strain evidence="3">isolate 1-1 / race 1 (BBBD)</strain>
    </source>
</reference>
<proteinExistence type="predicted"/>
<feature type="region of interest" description="Disordered" evidence="1">
    <location>
        <begin position="40"/>
        <end position="126"/>
    </location>
</feature>
<name>A0A180GCP3_PUCT1</name>
<dbReference type="EnsemblFungi" id="PTTG_28612-t43_1">
    <property type="protein sequence ID" value="PTTG_28612-t43_1-p1"/>
    <property type="gene ID" value="PTTG_28612"/>
</dbReference>
<feature type="compositionally biased region" description="Polar residues" evidence="1">
    <location>
        <begin position="108"/>
        <end position="120"/>
    </location>
</feature>
<dbReference type="AlphaFoldDB" id="A0A180GCP3"/>
<accession>A0A180GCP3</accession>
<reference evidence="2" key="2">
    <citation type="submission" date="2016-05" db="EMBL/GenBank/DDBJ databases">
        <title>Comparative analysis highlights variable genome content of wheat rusts and divergence of the mating loci.</title>
        <authorList>
            <person name="Cuomo C.A."/>
            <person name="Bakkeren G."/>
            <person name="Szabo L."/>
            <person name="Khalil H."/>
            <person name="Joly D."/>
            <person name="Goldberg J."/>
            <person name="Young S."/>
            <person name="Zeng Q."/>
            <person name="Fellers J."/>
        </authorList>
    </citation>
    <scope>NUCLEOTIDE SEQUENCE [LARGE SCALE GENOMIC DNA]</scope>
    <source>
        <strain evidence="2">1-1 BBBD Race 1</strain>
    </source>
</reference>